<feature type="compositionally biased region" description="Polar residues" evidence="6">
    <location>
        <begin position="51"/>
        <end position="79"/>
    </location>
</feature>
<feature type="transmembrane region" description="Helical" evidence="7">
    <location>
        <begin position="579"/>
        <end position="598"/>
    </location>
</feature>
<evidence type="ECO:0000256" key="5">
    <source>
        <dbReference type="ARBA" id="ARBA00023136"/>
    </source>
</evidence>
<evidence type="ECO:0000256" key="2">
    <source>
        <dbReference type="ARBA" id="ARBA00022448"/>
    </source>
</evidence>
<dbReference type="VEuPathDB" id="FungiDB:PSHT_02967"/>
<dbReference type="AlphaFoldDB" id="A0A2S4W288"/>
<evidence type="ECO:0000256" key="3">
    <source>
        <dbReference type="ARBA" id="ARBA00022692"/>
    </source>
</evidence>
<feature type="transmembrane region" description="Helical" evidence="7">
    <location>
        <begin position="508"/>
        <end position="527"/>
    </location>
</feature>
<dbReference type="Gene3D" id="1.20.1740.10">
    <property type="entry name" value="Amino acid/polyamine transporter I"/>
    <property type="match status" value="2"/>
</dbReference>
<comment type="caution">
    <text evidence="8">The sequence shown here is derived from an EMBL/GenBank/DDBJ whole genome shotgun (WGS) entry which is preliminary data.</text>
</comment>
<feature type="transmembrane region" description="Helical" evidence="7">
    <location>
        <begin position="464"/>
        <end position="487"/>
    </location>
</feature>
<evidence type="ECO:0000313" key="9">
    <source>
        <dbReference type="Proteomes" id="UP000239156"/>
    </source>
</evidence>
<dbReference type="VEuPathDB" id="FungiDB:PSTT_01861"/>
<protein>
    <recommendedName>
        <fullName evidence="10">Amino acid permease/ SLC12A domain-containing protein</fullName>
    </recommendedName>
</protein>
<sequence>MPFNSPIMFPKFIGRRVSTGDASSSYSRSDTAPSNHSPNGPLDGRGDDCTMQGTTAISNSSSPTAVDSCSGNTDTLRSSSNKHVKYHESPGSANARPTFLAAQVSSASVPSSKWRAPWARSAKSVTSQGNQPQADDNTNTQEKLELLGYRQELHRTWDFWSLFSLAFCNATVLQGAFGAVSVSYALGGPIFLTVGLSITTSLWSCLNAAFAEMLSAYPMSGAMFSWTYKLARANPRLRDWARILSWVVGFLLFVSHLVVQLQIGLEFARSFSTVITASGVDWQVTKNVNALLVIGFILVSGLVSCLKFIRYPLFWKVAAILTFMIQISVCIALKATSKNRGALPVYSPAQNPNITPRARGGIFSSVGLDRPSSLVPNRLLIWPKNLRTQQKPPREPCFSAVSSSVSCNFVLRLHRDGTLHDTFSFGSQPQAITPMKHKATGYPVIDVIFAHCPRPVAQFVSYSLVATSFVANVSQFFGTSRFFWALARDKALPMSKMWRKVTSDRRPVRATFLMIGTSMTFGLLSLLHSDIAIRALAVANAHLVGFVYLAPLLLYAFSEKDVFNRDGSNVWTLGRFSRPITWTSIAFLTLVVVIQAGPTGFPVTALTFPWGPFILVATIFVSLAFWFLYGRSHYAGPIKSLTTWTVGYEVEIPKQMPNVHPRQEKAEHFDHPRTMEPTTNGRSLANLTSQQRTEFDLPQAYCTYDSTGSLWSATESQVPNQSFFHE</sequence>
<feature type="transmembrane region" description="Helical" evidence="7">
    <location>
        <begin position="610"/>
        <end position="629"/>
    </location>
</feature>
<dbReference type="GO" id="GO:0016020">
    <property type="term" value="C:membrane"/>
    <property type="evidence" value="ECO:0007669"/>
    <property type="project" value="UniProtKB-SubCell"/>
</dbReference>
<reference evidence="8" key="1">
    <citation type="submission" date="2017-12" db="EMBL/GenBank/DDBJ databases">
        <title>Gene loss provides genomic basis for host adaptation in cereal stripe rust fungi.</title>
        <authorList>
            <person name="Xia C."/>
        </authorList>
    </citation>
    <scope>NUCLEOTIDE SEQUENCE [LARGE SCALE GENOMIC DNA]</scope>
    <source>
        <strain evidence="8">93-210</strain>
    </source>
</reference>
<feature type="transmembrane region" description="Helical" evidence="7">
    <location>
        <begin position="288"/>
        <end position="306"/>
    </location>
</feature>
<organism evidence="8 9">
    <name type="scientific">Puccinia striiformis</name>
    <dbReference type="NCBI Taxonomy" id="27350"/>
    <lineage>
        <taxon>Eukaryota</taxon>
        <taxon>Fungi</taxon>
        <taxon>Dikarya</taxon>
        <taxon>Basidiomycota</taxon>
        <taxon>Pucciniomycotina</taxon>
        <taxon>Pucciniomycetes</taxon>
        <taxon>Pucciniales</taxon>
        <taxon>Pucciniaceae</taxon>
        <taxon>Puccinia</taxon>
    </lineage>
</organism>
<dbReference type="PANTHER" id="PTHR45649:SF26">
    <property type="entry name" value="OS04G0435100 PROTEIN"/>
    <property type="match status" value="1"/>
</dbReference>
<dbReference type="Pfam" id="PF13520">
    <property type="entry name" value="AA_permease_2"/>
    <property type="match status" value="1"/>
</dbReference>
<feature type="compositionally biased region" description="Polar residues" evidence="6">
    <location>
        <begin position="20"/>
        <end position="38"/>
    </location>
</feature>
<evidence type="ECO:0008006" key="10">
    <source>
        <dbReference type="Google" id="ProtNLM"/>
    </source>
</evidence>
<evidence type="ECO:0000256" key="1">
    <source>
        <dbReference type="ARBA" id="ARBA00004141"/>
    </source>
</evidence>
<dbReference type="InterPro" id="IPR002293">
    <property type="entry name" value="AA/rel_permease1"/>
</dbReference>
<feature type="transmembrane region" description="Helical" evidence="7">
    <location>
        <begin position="243"/>
        <end position="263"/>
    </location>
</feature>
<keyword evidence="2" id="KW-0813">Transport</keyword>
<feature type="compositionally biased region" description="Polar residues" evidence="6">
    <location>
        <begin position="123"/>
        <end position="140"/>
    </location>
</feature>
<dbReference type="GO" id="GO:0022857">
    <property type="term" value="F:transmembrane transporter activity"/>
    <property type="evidence" value="ECO:0007669"/>
    <property type="project" value="InterPro"/>
</dbReference>
<keyword evidence="9" id="KW-1185">Reference proteome</keyword>
<evidence type="ECO:0000256" key="4">
    <source>
        <dbReference type="ARBA" id="ARBA00022989"/>
    </source>
</evidence>
<name>A0A2S4W288_9BASI</name>
<feature type="region of interest" description="Disordered" evidence="6">
    <location>
        <begin position="120"/>
        <end position="140"/>
    </location>
</feature>
<feature type="region of interest" description="Disordered" evidence="6">
    <location>
        <begin position="18"/>
        <end position="92"/>
    </location>
</feature>
<dbReference type="EMBL" id="PKSL01000010">
    <property type="protein sequence ID" value="POW15884.1"/>
    <property type="molecule type" value="Genomic_DNA"/>
</dbReference>
<feature type="region of interest" description="Disordered" evidence="6">
    <location>
        <begin position="665"/>
        <end position="684"/>
    </location>
</feature>
<dbReference type="Proteomes" id="UP000239156">
    <property type="component" value="Unassembled WGS sequence"/>
</dbReference>
<evidence type="ECO:0000256" key="7">
    <source>
        <dbReference type="SAM" id="Phobius"/>
    </source>
</evidence>
<accession>A0A2S4W288</accession>
<dbReference type="PANTHER" id="PTHR45649">
    <property type="entry name" value="AMINO-ACID PERMEASE BAT1"/>
    <property type="match status" value="1"/>
</dbReference>
<gene>
    <name evidence="8" type="ORF">PSTT_01861</name>
</gene>
<proteinExistence type="predicted"/>
<keyword evidence="5 7" id="KW-0472">Membrane</keyword>
<evidence type="ECO:0000313" key="8">
    <source>
        <dbReference type="EMBL" id="POW15884.1"/>
    </source>
</evidence>
<keyword evidence="3 7" id="KW-0812">Transmembrane</keyword>
<feature type="compositionally biased region" description="Basic and acidic residues" evidence="6">
    <location>
        <begin position="665"/>
        <end position="674"/>
    </location>
</feature>
<comment type="subcellular location">
    <subcellularLocation>
        <location evidence="1">Membrane</location>
        <topology evidence="1">Multi-pass membrane protein</topology>
    </subcellularLocation>
</comment>
<feature type="transmembrane region" description="Helical" evidence="7">
    <location>
        <begin position="533"/>
        <end position="558"/>
    </location>
</feature>
<keyword evidence="4 7" id="KW-1133">Transmembrane helix</keyword>
<feature type="transmembrane region" description="Helical" evidence="7">
    <location>
        <begin position="313"/>
        <end position="335"/>
    </location>
</feature>
<evidence type="ECO:0000256" key="6">
    <source>
        <dbReference type="SAM" id="MobiDB-lite"/>
    </source>
</evidence>